<accession>A0A0D8XQJ7</accession>
<reference evidence="3" key="2">
    <citation type="journal article" date="2016" name="Sci. Rep.">
        <title>Dictyocaulus viviparus genome, variome and transcriptome elucidate lungworm biology and support future intervention.</title>
        <authorList>
            <person name="McNulty S.N."/>
            <person name="Strube C."/>
            <person name="Rosa B.A."/>
            <person name="Martin J.C."/>
            <person name="Tyagi R."/>
            <person name="Choi Y.J."/>
            <person name="Wang Q."/>
            <person name="Hallsworth Pepin K."/>
            <person name="Zhang X."/>
            <person name="Ozersky P."/>
            <person name="Wilson R.K."/>
            <person name="Sternberg P.W."/>
            <person name="Gasser R.B."/>
            <person name="Mitreva M."/>
        </authorList>
    </citation>
    <scope>NUCLEOTIDE SEQUENCE [LARGE SCALE GENOMIC DNA]</scope>
    <source>
        <strain evidence="3">HannoverDv2000</strain>
    </source>
</reference>
<proteinExistence type="predicted"/>
<dbReference type="AlphaFoldDB" id="A0A0D8XQJ7"/>
<keyword evidence="3" id="KW-1185">Reference proteome</keyword>
<sequence>MEMTKMSEVGVQNWKLHSPKCAADFDRIVKDVNKPLKNPAPRGKRIIHPTQARYLYFDISQEESSLDSTISTTSQLSKNSISYYATPLQENKKLSGVERRTHMLQLLRQRQLQYHEQEMALGGFYDVFNDPFPDLKPLQMARDDSVETSDDGSEAVMDNDDGAQQNNLSDIIVLSRNNEITKSSQGRVGQGCSTPRNAASHTLGPLLNIDISAVNKVRYLIIKNY</sequence>
<protein>
    <submittedName>
        <fullName evidence="2">Uncharacterized protein</fullName>
    </submittedName>
</protein>
<name>A0A0D8XQJ7_DICVI</name>
<dbReference type="EMBL" id="KN716334">
    <property type="protein sequence ID" value="KJH46790.1"/>
    <property type="molecule type" value="Genomic_DNA"/>
</dbReference>
<evidence type="ECO:0000256" key="1">
    <source>
        <dbReference type="SAM" id="MobiDB-lite"/>
    </source>
</evidence>
<organism evidence="2 3">
    <name type="scientific">Dictyocaulus viviparus</name>
    <name type="common">Bovine lungworm</name>
    <dbReference type="NCBI Taxonomy" id="29172"/>
    <lineage>
        <taxon>Eukaryota</taxon>
        <taxon>Metazoa</taxon>
        <taxon>Ecdysozoa</taxon>
        <taxon>Nematoda</taxon>
        <taxon>Chromadorea</taxon>
        <taxon>Rhabditida</taxon>
        <taxon>Rhabditina</taxon>
        <taxon>Rhabditomorpha</taxon>
        <taxon>Strongyloidea</taxon>
        <taxon>Metastrongylidae</taxon>
        <taxon>Dictyocaulus</taxon>
    </lineage>
</organism>
<feature type="compositionally biased region" description="Acidic residues" evidence="1">
    <location>
        <begin position="146"/>
        <end position="161"/>
    </location>
</feature>
<dbReference type="OrthoDB" id="5847181at2759"/>
<reference evidence="2 3" key="1">
    <citation type="submission" date="2013-11" db="EMBL/GenBank/DDBJ databases">
        <title>Draft genome of the bovine lungworm Dictyocaulus viviparus.</title>
        <authorList>
            <person name="Mitreva M."/>
        </authorList>
    </citation>
    <scope>NUCLEOTIDE SEQUENCE [LARGE SCALE GENOMIC DNA]</scope>
    <source>
        <strain evidence="2 3">HannoverDv2000</strain>
    </source>
</reference>
<evidence type="ECO:0000313" key="3">
    <source>
        <dbReference type="Proteomes" id="UP000053766"/>
    </source>
</evidence>
<dbReference type="Proteomes" id="UP000053766">
    <property type="component" value="Unassembled WGS sequence"/>
</dbReference>
<evidence type="ECO:0000313" key="2">
    <source>
        <dbReference type="EMBL" id="KJH46790.1"/>
    </source>
</evidence>
<gene>
    <name evidence="2" type="ORF">DICVIV_07116</name>
</gene>
<feature type="region of interest" description="Disordered" evidence="1">
    <location>
        <begin position="142"/>
        <end position="163"/>
    </location>
</feature>